<dbReference type="Gene3D" id="1.25.40.990">
    <property type="match status" value="1"/>
</dbReference>
<dbReference type="AlphaFoldDB" id="A0A8S0RP01"/>
<proteinExistence type="predicted"/>
<comment type="caution">
    <text evidence="1">The sequence shown here is derived from an EMBL/GenBank/DDBJ whole genome shotgun (WGS) entry which is preliminary data.</text>
</comment>
<keyword evidence="2" id="KW-1185">Reference proteome</keyword>
<dbReference type="GO" id="GO:0005634">
    <property type="term" value="C:nucleus"/>
    <property type="evidence" value="ECO:0007669"/>
    <property type="project" value="TreeGrafter"/>
</dbReference>
<dbReference type="Gramene" id="OE9A026810T1">
    <property type="protein sequence ID" value="OE9A026810C1"/>
    <property type="gene ID" value="OE9A026810"/>
</dbReference>
<sequence length="100" mass="11212">MRYAAIRCMSHSYRPSAPVSYIAQILGFANLLLTTEVSDEKDVDGVEECVEWLKAHGGCLTSDNSGEMLLDTKASVSSLYMPEQKMLWLMGMRVLQLMTF</sequence>
<dbReference type="InterPro" id="IPR045107">
    <property type="entry name" value="SAC3/GANP/THP3"/>
</dbReference>
<reference evidence="1 2" key="1">
    <citation type="submission" date="2019-12" db="EMBL/GenBank/DDBJ databases">
        <authorList>
            <person name="Alioto T."/>
            <person name="Alioto T."/>
            <person name="Gomez Garrido J."/>
        </authorList>
    </citation>
    <scope>NUCLEOTIDE SEQUENCE [LARGE SCALE GENOMIC DNA]</scope>
</reference>
<name>A0A8S0RP01_OLEEU</name>
<gene>
    <name evidence="1" type="ORF">OLEA9_A026810</name>
</gene>
<accession>A0A8S0RP01</accession>
<evidence type="ECO:0000313" key="2">
    <source>
        <dbReference type="Proteomes" id="UP000594638"/>
    </source>
</evidence>
<organism evidence="1 2">
    <name type="scientific">Olea europaea subsp. europaea</name>
    <dbReference type="NCBI Taxonomy" id="158383"/>
    <lineage>
        <taxon>Eukaryota</taxon>
        <taxon>Viridiplantae</taxon>
        <taxon>Streptophyta</taxon>
        <taxon>Embryophyta</taxon>
        <taxon>Tracheophyta</taxon>
        <taxon>Spermatophyta</taxon>
        <taxon>Magnoliopsida</taxon>
        <taxon>eudicotyledons</taxon>
        <taxon>Gunneridae</taxon>
        <taxon>Pentapetalae</taxon>
        <taxon>asterids</taxon>
        <taxon>lamiids</taxon>
        <taxon>Lamiales</taxon>
        <taxon>Oleaceae</taxon>
        <taxon>Oleeae</taxon>
        <taxon>Olea</taxon>
    </lineage>
</organism>
<evidence type="ECO:0000313" key="1">
    <source>
        <dbReference type="EMBL" id="CAA2981003.1"/>
    </source>
</evidence>
<dbReference type="Proteomes" id="UP000594638">
    <property type="component" value="Unassembled WGS sequence"/>
</dbReference>
<dbReference type="OrthoDB" id="199574at2759"/>
<dbReference type="PANTHER" id="PTHR12436">
    <property type="entry name" value="80 KDA MCM3-ASSOCIATED PROTEIN"/>
    <property type="match status" value="1"/>
</dbReference>
<dbReference type="EMBL" id="CACTIH010003661">
    <property type="protein sequence ID" value="CAA2981003.1"/>
    <property type="molecule type" value="Genomic_DNA"/>
</dbReference>
<dbReference type="PANTHER" id="PTHR12436:SF4">
    <property type="entry name" value="LEUKOCYTE RECEPTOR CLUSTER MEMBER 8"/>
    <property type="match status" value="1"/>
</dbReference>
<protein>
    <submittedName>
        <fullName evidence="1">Coronatine-insensitive protein 1</fullName>
    </submittedName>
</protein>